<dbReference type="EMBL" id="CAKMRJ010003334">
    <property type="protein sequence ID" value="CAH1434146.1"/>
    <property type="molecule type" value="Genomic_DNA"/>
</dbReference>
<protein>
    <recommendedName>
        <fullName evidence="3">Endoplasmic reticulum transmembrane protein</fullName>
    </recommendedName>
</protein>
<proteinExistence type="predicted"/>
<evidence type="ECO:0000313" key="2">
    <source>
        <dbReference type="Proteomes" id="UP001157418"/>
    </source>
</evidence>
<gene>
    <name evidence="1" type="ORF">LVIROSA_LOCUS20688</name>
</gene>
<evidence type="ECO:0000313" key="1">
    <source>
        <dbReference type="EMBL" id="CAH1434146.1"/>
    </source>
</evidence>
<comment type="caution">
    <text evidence="1">The sequence shown here is derived from an EMBL/GenBank/DDBJ whole genome shotgun (WGS) entry which is preliminary data.</text>
</comment>
<reference evidence="1 2" key="1">
    <citation type="submission" date="2022-01" db="EMBL/GenBank/DDBJ databases">
        <authorList>
            <person name="Xiong W."/>
            <person name="Schranz E."/>
        </authorList>
    </citation>
    <scope>NUCLEOTIDE SEQUENCE [LARGE SCALE GENOMIC DNA]</scope>
</reference>
<accession>A0AAU9N8G4</accession>
<dbReference type="AlphaFoldDB" id="A0AAU9N8G4"/>
<organism evidence="1 2">
    <name type="scientific">Lactuca virosa</name>
    <dbReference type="NCBI Taxonomy" id="75947"/>
    <lineage>
        <taxon>Eukaryota</taxon>
        <taxon>Viridiplantae</taxon>
        <taxon>Streptophyta</taxon>
        <taxon>Embryophyta</taxon>
        <taxon>Tracheophyta</taxon>
        <taxon>Spermatophyta</taxon>
        <taxon>Magnoliopsida</taxon>
        <taxon>eudicotyledons</taxon>
        <taxon>Gunneridae</taxon>
        <taxon>Pentapetalae</taxon>
        <taxon>asterids</taxon>
        <taxon>campanulids</taxon>
        <taxon>Asterales</taxon>
        <taxon>Asteraceae</taxon>
        <taxon>Cichorioideae</taxon>
        <taxon>Cichorieae</taxon>
        <taxon>Lactucinae</taxon>
        <taxon>Lactuca</taxon>
    </lineage>
</organism>
<name>A0AAU9N8G4_9ASTR</name>
<evidence type="ECO:0008006" key="3">
    <source>
        <dbReference type="Google" id="ProtNLM"/>
    </source>
</evidence>
<keyword evidence="2" id="KW-1185">Reference proteome</keyword>
<dbReference type="Proteomes" id="UP001157418">
    <property type="component" value="Unassembled WGS sequence"/>
</dbReference>
<sequence>MRKHLLQEVLLLHHLQSTMLYIKLAKILAFQDSIPQSRGKGICIGSGQGDDEDSQHTISELRQKILILKQDSIEKDLLIGKLDVRVSDLEKENSENNKQISELQANLGGLTAFYFDLKEKLIGKFGDEFKSSSS</sequence>